<feature type="binding site" evidence="8">
    <location>
        <position position="192"/>
    </location>
    <ligand>
        <name>substrate</name>
    </ligand>
</feature>
<feature type="binding site" evidence="8">
    <location>
        <position position="47"/>
    </location>
    <ligand>
        <name>substrate</name>
    </ligand>
</feature>
<evidence type="ECO:0000256" key="9">
    <source>
        <dbReference type="PROSITE-ProRule" id="PRU10125"/>
    </source>
</evidence>
<evidence type="ECO:0000256" key="5">
    <source>
        <dbReference type="ARBA" id="ARBA00023154"/>
    </source>
</evidence>
<dbReference type="NCBIfam" id="TIGR00652">
    <property type="entry name" value="DapF"/>
    <property type="match status" value="1"/>
</dbReference>
<evidence type="ECO:0000313" key="11">
    <source>
        <dbReference type="Proteomes" id="UP000229498"/>
    </source>
</evidence>
<feature type="binding site" evidence="8">
    <location>
        <begin position="210"/>
        <end position="211"/>
    </location>
    <ligand>
        <name>substrate</name>
    </ligand>
</feature>
<comment type="caution">
    <text evidence="10">The sequence shown here is derived from an EMBL/GenBank/DDBJ whole genome shotgun (WGS) entry which is preliminary data.</text>
</comment>
<dbReference type="PROSITE" id="PS01326">
    <property type="entry name" value="DAP_EPIMERASE"/>
    <property type="match status" value="1"/>
</dbReference>
<dbReference type="InterPro" id="IPR018510">
    <property type="entry name" value="DAP_epimerase_AS"/>
</dbReference>
<dbReference type="Proteomes" id="UP000229498">
    <property type="component" value="Unassembled WGS sequence"/>
</dbReference>
<dbReference type="GO" id="GO:0005829">
    <property type="term" value="C:cytosol"/>
    <property type="evidence" value="ECO:0007669"/>
    <property type="project" value="TreeGrafter"/>
</dbReference>
<comment type="subunit">
    <text evidence="8">Homodimer.</text>
</comment>
<name>A0A2M9G714_9PROT</name>
<protein>
    <recommendedName>
        <fullName evidence="3 8">Diaminopimelate epimerase</fullName>
        <shortName evidence="8">DAP epimerase</shortName>
        <ecNumber evidence="3 8">5.1.1.7</ecNumber>
    </recommendedName>
    <alternativeName>
        <fullName evidence="8">PLP-independent amino acid racemase</fullName>
    </alternativeName>
</protein>
<evidence type="ECO:0000256" key="8">
    <source>
        <dbReference type="HAMAP-Rule" id="MF_00197"/>
    </source>
</evidence>
<feature type="binding site" evidence="8">
    <location>
        <position position="159"/>
    </location>
    <ligand>
        <name>substrate</name>
    </ligand>
</feature>
<evidence type="ECO:0000256" key="6">
    <source>
        <dbReference type="ARBA" id="ARBA00023235"/>
    </source>
</evidence>
<feature type="active site" description="Proton acceptor" evidence="8">
    <location>
        <position position="219"/>
    </location>
</feature>
<dbReference type="GO" id="GO:0008837">
    <property type="term" value="F:diaminopimelate epimerase activity"/>
    <property type="evidence" value="ECO:0007669"/>
    <property type="project" value="UniProtKB-UniRule"/>
</dbReference>
<dbReference type="EC" id="5.1.1.7" evidence="3 8"/>
<dbReference type="InterPro" id="IPR001653">
    <property type="entry name" value="DAP_epimerase_DapF"/>
</dbReference>
<comment type="catalytic activity">
    <reaction evidence="7 8">
        <text>(2S,6S)-2,6-diaminopimelate = meso-2,6-diaminopimelate</text>
        <dbReference type="Rhea" id="RHEA:15393"/>
        <dbReference type="ChEBI" id="CHEBI:57609"/>
        <dbReference type="ChEBI" id="CHEBI:57791"/>
        <dbReference type="EC" id="5.1.1.7"/>
    </reaction>
</comment>
<feature type="site" description="Could be important to modulate the pK values of the two catalytic cysteine residues" evidence="8">
    <location>
        <position position="210"/>
    </location>
</feature>
<organism evidence="10 11">
    <name type="scientific">Minwuia thermotolerans</name>
    <dbReference type="NCBI Taxonomy" id="2056226"/>
    <lineage>
        <taxon>Bacteria</taxon>
        <taxon>Pseudomonadati</taxon>
        <taxon>Pseudomonadota</taxon>
        <taxon>Alphaproteobacteria</taxon>
        <taxon>Minwuiales</taxon>
        <taxon>Minwuiaceae</taxon>
        <taxon>Minwuia</taxon>
    </lineage>
</organism>
<feature type="binding site" evidence="8">
    <location>
        <position position="14"/>
    </location>
    <ligand>
        <name>substrate</name>
    </ligand>
</feature>
<dbReference type="PANTHER" id="PTHR31689">
    <property type="entry name" value="DIAMINOPIMELATE EPIMERASE, CHLOROPLASTIC"/>
    <property type="match status" value="1"/>
</dbReference>
<feature type="site" description="Could be important to modulate the pK values of the two catalytic cysteine residues" evidence="8">
    <location>
        <position position="161"/>
    </location>
</feature>
<evidence type="ECO:0000256" key="4">
    <source>
        <dbReference type="ARBA" id="ARBA00022605"/>
    </source>
</evidence>
<feature type="binding site" evidence="8">
    <location>
        <position position="65"/>
    </location>
    <ligand>
        <name>substrate</name>
    </ligand>
</feature>
<evidence type="ECO:0000256" key="7">
    <source>
        <dbReference type="ARBA" id="ARBA00051712"/>
    </source>
</evidence>
<dbReference type="OrthoDB" id="9805408at2"/>
<feature type="binding site" evidence="8">
    <location>
        <begin position="220"/>
        <end position="221"/>
    </location>
    <ligand>
        <name>substrate</name>
    </ligand>
</feature>
<evidence type="ECO:0000256" key="3">
    <source>
        <dbReference type="ARBA" id="ARBA00013080"/>
    </source>
</evidence>
<dbReference type="PANTHER" id="PTHR31689:SF0">
    <property type="entry name" value="DIAMINOPIMELATE EPIMERASE"/>
    <property type="match status" value="1"/>
</dbReference>
<comment type="subcellular location">
    <subcellularLocation>
        <location evidence="8">Cytoplasm</location>
    </subcellularLocation>
</comment>
<sequence length="284" mass="30048">MNPLPFIKMHGLGNDFVVLDARRHSIALTPETIRRLGDRRRGVGFDQLLTLLPSDDAACYMRIDNSDGSSAGACGNGTRCVARLLLEESGAAEVGIDSPGGLLRARRAPGGLVTVNMGAPRTGWRDVPLAREMDTLHVDLAVEAGGCRLSDPVALSMGNPHAVFFVDDAEAVPLEVVGPLVERHELFPDRANCSVASVRADGSIRLRVFERGAGITQACGSGTCATYAAARLRDLVQGPARIDLDGGPLWMDMNDQGEILMTGPASLSYRGEIDAEMLAGAEAA</sequence>
<dbReference type="Gene3D" id="3.10.310.10">
    <property type="entry name" value="Diaminopimelate Epimerase, Chain A, domain 1"/>
    <property type="match status" value="2"/>
</dbReference>
<dbReference type="EMBL" id="PHIG01000005">
    <property type="protein sequence ID" value="PJK31502.1"/>
    <property type="molecule type" value="Genomic_DNA"/>
</dbReference>
<keyword evidence="8" id="KW-0963">Cytoplasm</keyword>
<evidence type="ECO:0000256" key="2">
    <source>
        <dbReference type="ARBA" id="ARBA00010219"/>
    </source>
</evidence>
<dbReference type="GO" id="GO:0009089">
    <property type="term" value="P:lysine biosynthetic process via diaminopimelate"/>
    <property type="evidence" value="ECO:0007669"/>
    <property type="project" value="UniProtKB-UniRule"/>
</dbReference>
<feature type="active site" description="Proton donor" evidence="8">
    <location>
        <position position="74"/>
    </location>
</feature>
<keyword evidence="11" id="KW-1185">Reference proteome</keyword>
<dbReference type="RefSeq" id="WP_109793948.1">
    <property type="nucleotide sequence ID" value="NZ_PHIG01000005.1"/>
</dbReference>
<dbReference type="SUPFAM" id="SSF54506">
    <property type="entry name" value="Diaminopimelate epimerase-like"/>
    <property type="match status" value="2"/>
</dbReference>
<dbReference type="Pfam" id="PF01678">
    <property type="entry name" value="DAP_epimerase"/>
    <property type="match status" value="2"/>
</dbReference>
<evidence type="ECO:0000256" key="1">
    <source>
        <dbReference type="ARBA" id="ARBA00005196"/>
    </source>
</evidence>
<dbReference type="UniPathway" id="UPA00034">
    <property type="reaction ID" value="UER00025"/>
</dbReference>
<comment type="function">
    <text evidence="8">Catalyzes the stereoinversion of LL-2,6-diaminopimelate (L,L-DAP) to meso-diaminopimelate (meso-DAP), a precursor of L-lysine and an essential component of the bacterial peptidoglycan.</text>
</comment>
<comment type="pathway">
    <text evidence="1 8">Amino-acid biosynthesis; L-lysine biosynthesis via DAP pathway; DL-2,6-diaminopimelate from LL-2,6-diaminopimelate: step 1/1.</text>
</comment>
<dbReference type="AlphaFoldDB" id="A0A2M9G714"/>
<proteinExistence type="inferred from homology"/>
<gene>
    <name evidence="8" type="primary">dapF</name>
    <name evidence="10" type="ORF">CVT23_01910</name>
</gene>
<comment type="similarity">
    <text evidence="2 8">Belongs to the diaminopimelate epimerase family.</text>
</comment>
<feature type="active site" evidence="9">
    <location>
        <position position="74"/>
    </location>
</feature>
<feature type="binding site" evidence="8">
    <location>
        <begin position="75"/>
        <end position="76"/>
    </location>
    <ligand>
        <name>substrate</name>
    </ligand>
</feature>
<keyword evidence="6 8" id="KW-0413">Isomerase</keyword>
<keyword evidence="4 8" id="KW-0028">Amino-acid biosynthesis</keyword>
<keyword evidence="5 8" id="KW-0457">Lysine biosynthesis</keyword>
<dbReference type="HAMAP" id="MF_00197">
    <property type="entry name" value="DAP_epimerase"/>
    <property type="match status" value="1"/>
</dbReference>
<reference evidence="10 11" key="1">
    <citation type="submission" date="2017-11" db="EMBL/GenBank/DDBJ databases">
        <title>Draft genome sequence of Rhizobiales bacterium SY3-13.</title>
        <authorList>
            <person name="Sun C."/>
        </authorList>
    </citation>
    <scope>NUCLEOTIDE SEQUENCE [LARGE SCALE GENOMIC DNA]</scope>
    <source>
        <strain evidence="10 11">SY3-13</strain>
    </source>
</reference>
<evidence type="ECO:0000313" key="10">
    <source>
        <dbReference type="EMBL" id="PJK31502.1"/>
    </source>
</evidence>
<accession>A0A2M9G714</accession>